<feature type="transmembrane region" description="Helical" evidence="1">
    <location>
        <begin position="63"/>
        <end position="82"/>
    </location>
</feature>
<sequence length="94" mass="10234">MKIFAVLLFLLSSSVAAQCAHPQQDGTFIFTADTAADCNGYWLITAGQYNAYLSAVEISVADVTSAFTWGFGIVVFLSYLAFKVRIGTQIVRKI</sequence>
<protein>
    <submittedName>
        <fullName evidence="3">Uncharacterized protein</fullName>
    </submittedName>
</protein>
<dbReference type="AlphaFoldDB" id="H3Z9Z7"/>
<gene>
    <name evidence="3" type="ORF">AJE_00745</name>
</gene>
<feature type="chain" id="PRO_5003592153" evidence="2">
    <location>
        <begin position="18"/>
        <end position="94"/>
    </location>
</feature>
<feature type="signal peptide" evidence="2">
    <location>
        <begin position="1"/>
        <end position="17"/>
    </location>
</feature>
<dbReference type="RefSeq" id="WP_008949224.1">
    <property type="nucleotide sequence ID" value="NZ_AHTH01000002.1"/>
</dbReference>
<proteinExistence type="predicted"/>
<evidence type="ECO:0000313" key="3">
    <source>
        <dbReference type="EMBL" id="EHR42672.1"/>
    </source>
</evidence>
<evidence type="ECO:0000313" key="4">
    <source>
        <dbReference type="Proteomes" id="UP000012046"/>
    </source>
</evidence>
<keyword evidence="4" id="KW-1185">Reference proteome</keyword>
<evidence type="ECO:0000256" key="2">
    <source>
        <dbReference type="SAM" id="SignalP"/>
    </source>
</evidence>
<keyword evidence="1" id="KW-1133">Transmembrane helix</keyword>
<dbReference type="EMBL" id="AHTH01000002">
    <property type="protein sequence ID" value="EHR42672.1"/>
    <property type="molecule type" value="Genomic_DNA"/>
</dbReference>
<keyword evidence="2" id="KW-0732">Signal</keyword>
<accession>H3Z9Z7</accession>
<evidence type="ECO:0000256" key="1">
    <source>
        <dbReference type="SAM" id="Phobius"/>
    </source>
</evidence>
<dbReference type="eggNOG" id="ENOG502ZQHB">
    <property type="taxonomic scope" value="Bacteria"/>
</dbReference>
<keyword evidence="1" id="KW-0472">Membrane</keyword>
<reference evidence="3 4" key="1">
    <citation type="journal article" date="2012" name="J. Bacteriol.">
        <title>Genome Sequence of Extracellular-Protease-Producing Alishewanella jeotgali Isolated from Traditional Korean Fermented Seafood.</title>
        <authorList>
            <person name="Jung J."/>
            <person name="Chun J."/>
            <person name="Park W."/>
        </authorList>
    </citation>
    <scope>NUCLEOTIDE SEQUENCE [LARGE SCALE GENOMIC DNA]</scope>
    <source>
        <strain evidence="3 4">KCTC 22429</strain>
    </source>
</reference>
<dbReference type="Proteomes" id="UP000012046">
    <property type="component" value="Unassembled WGS sequence"/>
</dbReference>
<comment type="caution">
    <text evidence="3">The sequence shown here is derived from an EMBL/GenBank/DDBJ whole genome shotgun (WGS) entry which is preliminary data.</text>
</comment>
<dbReference type="STRING" id="1129374.AJE_00745"/>
<organism evidence="3 4">
    <name type="scientific">Alishewanella jeotgali KCTC 22429</name>
    <dbReference type="NCBI Taxonomy" id="1129374"/>
    <lineage>
        <taxon>Bacteria</taxon>
        <taxon>Pseudomonadati</taxon>
        <taxon>Pseudomonadota</taxon>
        <taxon>Gammaproteobacteria</taxon>
        <taxon>Alteromonadales</taxon>
        <taxon>Alteromonadaceae</taxon>
        <taxon>Alishewanella</taxon>
    </lineage>
</organism>
<keyword evidence="1" id="KW-0812">Transmembrane</keyword>
<name>H3Z9Z7_9ALTE</name>